<proteinExistence type="predicted"/>
<dbReference type="Proteomes" id="UP001165960">
    <property type="component" value="Unassembled WGS sequence"/>
</dbReference>
<keyword evidence="2" id="KW-1185">Reference proteome</keyword>
<protein>
    <submittedName>
        <fullName evidence="1">Uncharacterized protein</fullName>
    </submittedName>
</protein>
<name>A0ACC2RGY8_9FUNG</name>
<comment type="caution">
    <text evidence="1">The sequence shown here is derived from an EMBL/GenBank/DDBJ whole genome shotgun (WGS) entry which is preliminary data.</text>
</comment>
<organism evidence="1 2">
    <name type="scientific">Entomophthora muscae</name>
    <dbReference type="NCBI Taxonomy" id="34485"/>
    <lineage>
        <taxon>Eukaryota</taxon>
        <taxon>Fungi</taxon>
        <taxon>Fungi incertae sedis</taxon>
        <taxon>Zoopagomycota</taxon>
        <taxon>Entomophthoromycotina</taxon>
        <taxon>Entomophthoromycetes</taxon>
        <taxon>Entomophthorales</taxon>
        <taxon>Entomophthoraceae</taxon>
        <taxon>Entomophthora</taxon>
    </lineage>
</organism>
<dbReference type="EMBL" id="QTSX02007243">
    <property type="protein sequence ID" value="KAJ9049350.1"/>
    <property type="molecule type" value="Genomic_DNA"/>
</dbReference>
<gene>
    <name evidence="1" type="ORF">DSO57_1025473</name>
</gene>
<sequence>MTKGRGPNSKNRRRINTPTPPNSSRESLPPAVGLGLVSPRKTACPKQVKITSCFSPRSYTHENERPKNAKSRSLDKPDITSFNFKSPLLTPTRSKETSPTPDNASQRSNSASSSRSPKKKSNSPRVRRNRNNPQNPPEKVANGDKQLENSKQVPAKLEAPSFAPIVPDDCRSRGCSASESVAEGSGLIPLNPNQIPGNWANEYASLSFWDYFKAELGASEYDPDHEVKRERLTNFFKVPREFEKSIKAFKFDLLAKWIRTLFLAILMLGSLSRALV</sequence>
<evidence type="ECO:0000313" key="1">
    <source>
        <dbReference type="EMBL" id="KAJ9049350.1"/>
    </source>
</evidence>
<evidence type="ECO:0000313" key="2">
    <source>
        <dbReference type="Proteomes" id="UP001165960"/>
    </source>
</evidence>
<reference evidence="1" key="1">
    <citation type="submission" date="2022-04" db="EMBL/GenBank/DDBJ databases">
        <title>Genome of the entomopathogenic fungus Entomophthora muscae.</title>
        <authorList>
            <person name="Elya C."/>
            <person name="Lovett B.R."/>
            <person name="Lee E."/>
            <person name="Macias A.M."/>
            <person name="Hajek A.E."/>
            <person name="De Bivort B.L."/>
            <person name="Kasson M.T."/>
            <person name="De Fine Licht H.H."/>
            <person name="Stajich J.E."/>
        </authorList>
    </citation>
    <scope>NUCLEOTIDE SEQUENCE</scope>
    <source>
        <strain evidence="1">Berkeley</strain>
    </source>
</reference>
<accession>A0ACC2RGY8</accession>